<evidence type="ECO:0000313" key="3">
    <source>
        <dbReference type="EMBL" id="KAG9261874.1"/>
    </source>
</evidence>
<evidence type="ECO:0000256" key="1">
    <source>
        <dbReference type="PROSITE-ProRule" id="PRU00023"/>
    </source>
</evidence>
<dbReference type="Proteomes" id="UP000752171">
    <property type="component" value="Unassembled WGS sequence"/>
</dbReference>
<accession>A0A8T2KRY2</accession>
<dbReference type="SMART" id="SM00248">
    <property type="entry name" value="ANK"/>
    <property type="match status" value="4"/>
</dbReference>
<feature type="compositionally biased region" description="Polar residues" evidence="2">
    <location>
        <begin position="395"/>
        <end position="404"/>
    </location>
</feature>
<dbReference type="InterPro" id="IPR036770">
    <property type="entry name" value="Ankyrin_rpt-contain_sf"/>
</dbReference>
<comment type="caution">
    <text evidence="3">The sequence shown here is derived from an EMBL/GenBank/DDBJ whole genome shotgun (WGS) entry which is preliminary data.</text>
</comment>
<feature type="compositionally biased region" description="Basic and acidic residues" evidence="2">
    <location>
        <begin position="376"/>
        <end position="394"/>
    </location>
</feature>
<gene>
    <name evidence="3" type="ORF">AMEX_G25483</name>
</gene>
<evidence type="ECO:0008006" key="5">
    <source>
        <dbReference type="Google" id="ProtNLM"/>
    </source>
</evidence>
<evidence type="ECO:0000256" key="2">
    <source>
        <dbReference type="SAM" id="MobiDB-lite"/>
    </source>
</evidence>
<dbReference type="EMBL" id="JAICCE010000022">
    <property type="protein sequence ID" value="KAG9261874.1"/>
    <property type="molecule type" value="Genomic_DNA"/>
</dbReference>
<feature type="compositionally biased region" description="Basic residues" evidence="2">
    <location>
        <begin position="156"/>
        <end position="171"/>
    </location>
</feature>
<evidence type="ECO:0000313" key="4">
    <source>
        <dbReference type="Proteomes" id="UP000752171"/>
    </source>
</evidence>
<feature type="compositionally biased region" description="Polar residues" evidence="2">
    <location>
        <begin position="1365"/>
        <end position="1378"/>
    </location>
</feature>
<organism evidence="3 4">
    <name type="scientific">Astyanax mexicanus</name>
    <name type="common">Blind cave fish</name>
    <name type="synonym">Astyanax fasciatus mexicanus</name>
    <dbReference type="NCBI Taxonomy" id="7994"/>
    <lineage>
        <taxon>Eukaryota</taxon>
        <taxon>Metazoa</taxon>
        <taxon>Chordata</taxon>
        <taxon>Craniata</taxon>
        <taxon>Vertebrata</taxon>
        <taxon>Euteleostomi</taxon>
        <taxon>Actinopterygii</taxon>
        <taxon>Neopterygii</taxon>
        <taxon>Teleostei</taxon>
        <taxon>Ostariophysi</taxon>
        <taxon>Characiformes</taxon>
        <taxon>Characoidei</taxon>
        <taxon>Acestrorhamphidae</taxon>
        <taxon>Acestrorhamphinae</taxon>
        <taxon>Astyanax</taxon>
    </lineage>
</organism>
<dbReference type="Pfam" id="PF00023">
    <property type="entry name" value="Ank"/>
    <property type="match status" value="2"/>
</dbReference>
<feature type="compositionally biased region" description="Basic residues" evidence="2">
    <location>
        <begin position="1470"/>
        <end position="1485"/>
    </location>
</feature>
<feature type="region of interest" description="Disordered" evidence="2">
    <location>
        <begin position="524"/>
        <end position="575"/>
    </location>
</feature>
<protein>
    <recommendedName>
        <fullName evidence="5">Ankyrin repeat domain-containing protein 31</fullName>
    </recommendedName>
</protein>
<feature type="repeat" description="ANK" evidence="1">
    <location>
        <begin position="230"/>
        <end position="262"/>
    </location>
</feature>
<reference evidence="3 4" key="1">
    <citation type="submission" date="2021-07" db="EMBL/GenBank/DDBJ databases">
        <authorList>
            <person name="Imarazene B."/>
            <person name="Zahm M."/>
            <person name="Klopp C."/>
            <person name="Cabau C."/>
            <person name="Beille S."/>
            <person name="Jouanno E."/>
            <person name="Castinel A."/>
            <person name="Lluch J."/>
            <person name="Gil L."/>
            <person name="Kuchtly C."/>
            <person name="Lopez Roques C."/>
            <person name="Donnadieu C."/>
            <person name="Parrinello H."/>
            <person name="Journot L."/>
            <person name="Du K."/>
            <person name="Schartl M."/>
            <person name="Retaux S."/>
            <person name="Guiguen Y."/>
        </authorList>
    </citation>
    <scope>NUCLEOTIDE SEQUENCE [LARGE SCALE GENOMIC DNA]</scope>
    <source>
        <strain evidence="3">Pach_M1</strain>
        <tissue evidence="3">Testis</tissue>
    </source>
</reference>
<dbReference type="InterPro" id="IPR002110">
    <property type="entry name" value="Ankyrin_rpt"/>
</dbReference>
<feature type="region of interest" description="Disordered" evidence="2">
    <location>
        <begin position="1048"/>
        <end position="1072"/>
    </location>
</feature>
<dbReference type="Gene3D" id="1.25.40.20">
    <property type="entry name" value="Ankyrin repeat-containing domain"/>
    <property type="match status" value="2"/>
</dbReference>
<feature type="region of interest" description="Disordered" evidence="2">
    <location>
        <begin position="1426"/>
        <end position="1491"/>
    </location>
</feature>
<dbReference type="OrthoDB" id="5806726at2759"/>
<feature type="compositionally biased region" description="Basic and acidic residues" evidence="2">
    <location>
        <begin position="558"/>
        <end position="574"/>
    </location>
</feature>
<dbReference type="PROSITE" id="PS50297">
    <property type="entry name" value="ANK_REP_REGION"/>
    <property type="match status" value="3"/>
</dbReference>
<dbReference type="PANTHER" id="PTHR24176:SF14">
    <property type="entry name" value="ANKYRIN REPEAT DOMAIN-CONTAINING PROTEIN 31"/>
    <property type="match status" value="1"/>
</dbReference>
<feature type="compositionally biased region" description="Polar residues" evidence="2">
    <location>
        <begin position="190"/>
        <end position="209"/>
    </location>
</feature>
<feature type="region of interest" description="Disordered" evidence="2">
    <location>
        <begin position="1365"/>
        <end position="1384"/>
    </location>
</feature>
<keyword evidence="1" id="KW-0040">ANK repeat</keyword>
<feature type="repeat" description="ANK" evidence="1">
    <location>
        <begin position="263"/>
        <end position="295"/>
    </location>
</feature>
<feature type="region of interest" description="Disordered" evidence="2">
    <location>
        <begin position="849"/>
        <end position="873"/>
    </location>
</feature>
<feature type="compositionally biased region" description="Basic and acidic residues" evidence="2">
    <location>
        <begin position="1048"/>
        <end position="1065"/>
    </location>
</feature>
<dbReference type="PANTHER" id="PTHR24176">
    <property type="entry name" value="ANKYRIN REPEAT DOMAIN-CONTAINING PROTEIN 31-RELATED"/>
    <property type="match status" value="1"/>
</dbReference>
<feature type="region of interest" description="Disordered" evidence="2">
    <location>
        <begin position="137"/>
        <end position="217"/>
    </location>
</feature>
<dbReference type="Pfam" id="PF12796">
    <property type="entry name" value="Ank_2"/>
    <property type="match status" value="1"/>
</dbReference>
<dbReference type="SUPFAM" id="SSF48403">
    <property type="entry name" value="Ankyrin repeat"/>
    <property type="match status" value="2"/>
</dbReference>
<proteinExistence type="predicted"/>
<name>A0A8T2KRY2_ASTMX</name>
<dbReference type="InterPro" id="IPR042334">
    <property type="entry name" value="ANKRD31"/>
</dbReference>
<feature type="repeat" description="ANK" evidence="1">
    <location>
        <begin position="296"/>
        <end position="328"/>
    </location>
</feature>
<feature type="region of interest" description="Disordered" evidence="2">
    <location>
        <begin position="374"/>
        <end position="432"/>
    </location>
</feature>
<dbReference type="PROSITE" id="PS50088">
    <property type="entry name" value="ANK_REPEAT"/>
    <property type="match status" value="3"/>
</dbReference>
<sequence>MELSAVVEQEEVVLTEPESEEADETFYMNRLLMVGTEGTLPDSPHINPGSSYDNVISPQIEVLPKRCQKRLLENQLVDGSLLIHSAWEDAVNKDGDNLTNVDHMTDTAAPRIKTQKRQRTCTKNVRIGQNTSPLKWLLRSSCKPYPQQSEENQQKGKSKTKITKVTSKKRQNSKDSSSNKSVPRRRVIVSHSSRGGQQSPGDKLSSSLAINKPKTGKVLNMKSIHKRNRFGETRLHTSARNGDVQSVDNMIKVGACVNVADNAGWTPLHEAVLHGHYTIVKTLLKAGAEVDHAGYNRITPLQDAVLLGNLEVTELLLKHNADPLLKNNKGEAAIDINKDLNVQNLLRKYISTTQTTCLSDQRVPIAESCVESGIEDSGRRHCREARQSAEKDEATTNQQSTKTEASVGPDAEDKENVQDSSFDGEGSSKVSPALTMPLQEGQAKKVILAGSLLAHDGSLHIQDPEHLIPDTTSSMASDSESDVTVDYIETHSSSPGHWFLSATQDFSGSLHRLVAEITRRDANSLDEDPHASQSLVSAAKKSNLIRSKDSQRNITDSASKRSLDGSRDDQETVSRKKIRRISVTNRNEAFLDYLLNFDLNSVCVANSGSGNESVAKKGSDGSASYAYASPIHNNVSKNHLTASAISQKDTCASQTQIDSPVDSSVSLLAPCLNHLSASDLEEQPMVGEPLRAVMLSPLPSTGTNLESADCESPSLLTGTYRIRDQGLTCSPEPHVRLNVFEQSEVTDESLKTSRSIKETSKSVTSSPQMCVGGDNRKQKALPLLNLSSGSITKDDASELCQTNIDTVNNLPSNEMLSSSEETITPSLHLSYGNLLHSRIDKLVTPTKQVQQRQDNRDSVNSQLSCSQAPASPSKTCSIVSTEIQDGGQSGLRLVETILETEKKNTITPDVNVPEPLLVLTLPCAKDDSTDDASVSTDSDCTVVEEPESNKTTDKKVEDVAVCQLNQNDISVAIISDEEQCIEMHGLQRVPDAIQEPSVSTDSDCTAVEEPELKKTTDKDVKNVACQLNQIDVPVAIICDEEQYIEKHGLHRAPDERGTGEQRENTADPLDTGTSVSILRDLAQKPLCLLPTSDNNQESSDSVKKHNLQIAVENEEVSFTDKLISQHQKKTEISTSDVRKMSSKFKLDKHSNSVNAGWTPLHKATSTAGHVDVLEQHLHAGADVKRPSPDGVSPPHSSIFCRHYEHDTNPHDKQGSGCLPHEHKLQDNHICKTPPSAFCSEGNTSGHKKDSSGSSVLCEEMFLPLTLQEVEEKQNEMLAWSLNEPEDRDRFTVTLLETQTVLNNVFFKQHVEKIHLSKEARTTPNSIHDGQLSQALLDFASRHKYLLMLLQKQNELLKHKLKMSTDQHCSSSNTSTEISALNDPKHSLPVTDQDEEHSNVCHHNYSTSNHSHLESQSVTSNLACPSLLSERPATPDDNRISRGLNRKGVIQPEDNTLEVPLMGSSQESSLKHTRGKTSSAAKHKVMTRGSKTPKDCSLTAVFSSRSGPQQQQVHAPGLTCTRSSAEASLAKETIKSIRSIRLIRDEEFLPCYLMDRYWNLFIQSEDWVF</sequence>